<accession>A0A914WXL2</accession>
<keyword evidence="2" id="KW-1185">Reference proteome</keyword>
<dbReference type="WBParaSite" id="PSAMB.scaffold564size47081.g7078.t1">
    <property type="protein sequence ID" value="PSAMB.scaffold564size47081.g7078.t1"/>
    <property type="gene ID" value="PSAMB.scaffold564size47081.g7078"/>
</dbReference>
<feature type="region of interest" description="Disordered" evidence="1">
    <location>
        <begin position="85"/>
        <end position="110"/>
    </location>
</feature>
<evidence type="ECO:0000313" key="2">
    <source>
        <dbReference type="Proteomes" id="UP000887566"/>
    </source>
</evidence>
<name>A0A914WXL2_9BILA</name>
<sequence length="110" mass="12273">MRAAHLRASQSDTTVVASYGRTYGDDAYRDVSRRQLLDSVAPIRRRRRRRRPLVKQLGQRPVTHASAFSSADRRSSLFVFHAAAAAHPPPPHSPTLSLSQWTASPAQFLP</sequence>
<feature type="region of interest" description="Disordered" evidence="1">
    <location>
        <begin position="47"/>
        <end position="72"/>
    </location>
</feature>
<dbReference type="Proteomes" id="UP000887566">
    <property type="component" value="Unplaced"/>
</dbReference>
<evidence type="ECO:0000256" key="1">
    <source>
        <dbReference type="SAM" id="MobiDB-lite"/>
    </source>
</evidence>
<feature type="compositionally biased region" description="Polar residues" evidence="1">
    <location>
        <begin position="95"/>
        <end position="110"/>
    </location>
</feature>
<evidence type="ECO:0000313" key="3">
    <source>
        <dbReference type="WBParaSite" id="PSAMB.scaffold564size47081.g7078.t1"/>
    </source>
</evidence>
<dbReference type="AlphaFoldDB" id="A0A914WXL2"/>
<protein>
    <submittedName>
        <fullName evidence="3">Uncharacterized protein</fullName>
    </submittedName>
</protein>
<reference evidence="3" key="1">
    <citation type="submission" date="2022-11" db="UniProtKB">
        <authorList>
            <consortium name="WormBaseParasite"/>
        </authorList>
    </citation>
    <scope>IDENTIFICATION</scope>
</reference>
<proteinExistence type="predicted"/>
<organism evidence="2 3">
    <name type="scientific">Plectus sambesii</name>
    <dbReference type="NCBI Taxonomy" id="2011161"/>
    <lineage>
        <taxon>Eukaryota</taxon>
        <taxon>Metazoa</taxon>
        <taxon>Ecdysozoa</taxon>
        <taxon>Nematoda</taxon>
        <taxon>Chromadorea</taxon>
        <taxon>Plectida</taxon>
        <taxon>Plectina</taxon>
        <taxon>Plectoidea</taxon>
        <taxon>Plectidae</taxon>
        <taxon>Plectus</taxon>
    </lineage>
</organism>